<protein>
    <recommendedName>
        <fullName evidence="2">cyclin-dependent kinase</fullName>
        <ecNumber evidence="2">2.7.11.22</ecNumber>
    </recommendedName>
</protein>
<dbReference type="GO" id="GO:0005829">
    <property type="term" value="C:cytosol"/>
    <property type="evidence" value="ECO:0007669"/>
    <property type="project" value="TreeGrafter"/>
</dbReference>
<feature type="domain" description="Protein kinase" evidence="12">
    <location>
        <begin position="181"/>
        <end position="466"/>
    </location>
</feature>
<evidence type="ECO:0000256" key="1">
    <source>
        <dbReference type="ARBA" id="ARBA00006485"/>
    </source>
</evidence>
<dbReference type="SUPFAM" id="SSF56112">
    <property type="entry name" value="Protein kinase-like (PK-like)"/>
    <property type="match status" value="1"/>
</dbReference>
<accession>A0A3P9NHL4</accession>
<comment type="catalytic activity">
    <reaction evidence="9">
        <text>L-seryl-[protein] + ATP = O-phospho-L-seryl-[protein] + ADP + H(+)</text>
        <dbReference type="Rhea" id="RHEA:17989"/>
        <dbReference type="Rhea" id="RHEA-COMP:9863"/>
        <dbReference type="Rhea" id="RHEA-COMP:11604"/>
        <dbReference type="ChEBI" id="CHEBI:15378"/>
        <dbReference type="ChEBI" id="CHEBI:29999"/>
        <dbReference type="ChEBI" id="CHEBI:30616"/>
        <dbReference type="ChEBI" id="CHEBI:83421"/>
        <dbReference type="ChEBI" id="CHEBI:456216"/>
        <dbReference type="EC" id="2.7.11.22"/>
    </reaction>
</comment>
<dbReference type="PROSITE" id="PS00107">
    <property type="entry name" value="PROTEIN_KINASE_ATP"/>
    <property type="match status" value="1"/>
</dbReference>
<dbReference type="GeneTree" id="ENSGT00940000159606"/>
<dbReference type="PROSITE" id="PS50011">
    <property type="entry name" value="PROTEIN_KINASE_DOM"/>
    <property type="match status" value="1"/>
</dbReference>
<reference evidence="14" key="1">
    <citation type="submission" date="2013-11" db="EMBL/GenBank/DDBJ databases">
        <title>The genomic landscape of the Guanapo guppy.</title>
        <authorList>
            <person name="Kuenstner A."/>
            <person name="Dreyer C."/>
        </authorList>
    </citation>
    <scope>NUCLEOTIDE SEQUENCE</scope>
    <source>
        <strain evidence="14">Guanapo</strain>
    </source>
</reference>
<evidence type="ECO:0000313" key="14">
    <source>
        <dbReference type="Proteomes" id="UP000242638"/>
    </source>
</evidence>
<evidence type="ECO:0000256" key="11">
    <source>
        <dbReference type="SAM" id="MobiDB-lite"/>
    </source>
</evidence>
<comment type="catalytic activity">
    <reaction evidence="8">
        <text>L-threonyl-[protein] + ATP = O-phospho-L-threonyl-[protein] + ADP + H(+)</text>
        <dbReference type="Rhea" id="RHEA:46608"/>
        <dbReference type="Rhea" id="RHEA-COMP:11060"/>
        <dbReference type="Rhea" id="RHEA-COMP:11605"/>
        <dbReference type="ChEBI" id="CHEBI:15378"/>
        <dbReference type="ChEBI" id="CHEBI:30013"/>
        <dbReference type="ChEBI" id="CHEBI:30616"/>
        <dbReference type="ChEBI" id="CHEBI:61977"/>
        <dbReference type="ChEBI" id="CHEBI:456216"/>
        <dbReference type="EC" id="2.7.11.22"/>
    </reaction>
</comment>
<evidence type="ECO:0000256" key="4">
    <source>
        <dbReference type="ARBA" id="ARBA00022679"/>
    </source>
</evidence>
<dbReference type="InterPro" id="IPR008271">
    <property type="entry name" value="Ser/Thr_kinase_AS"/>
</dbReference>
<dbReference type="Gene3D" id="3.30.200.20">
    <property type="entry name" value="Phosphorylase Kinase, domain 1"/>
    <property type="match status" value="1"/>
</dbReference>
<dbReference type="SMART" id="SM00220">
    <property type="entry name" value="S_TKc"/>
    <property type="match status" value="1"/>
</dbReference>
<dbReference type="Ensembl" id="ENSPRET00000009149.1">
    <property type="protein sequence ID" value="ENSPREP00000009039.1"/>
    <property type="gene ID" value="ENSPREG00000006177.1"/>
</dbReference>
<keyword evidence="5 10" id="KW-0547">Nucleotide-binding</keyword>
<comment type="similarity">
    <text evidence="1">Belongs to the protein kinase superfamily. CMGC Ser/Thr protein kinase family. CDC2/CDKX subfamily.</text>
</comment>
<reference evidence="13" key="2">
    <citation type="submission" date="2025-08" db="UniProtKB">
        <authorList>
            <consortium name="Ensembl"/>
        </authorList>
    </citation>
    <scope>IDENTIFICATION</scope>
    <source>
        <strain evidence="13">Guanapo</strain>
    </source>
</reference>
<dbReference type="InterPro" id="IPR050108">
    <property type="entry name" value="CDK"/>
</dbReference>
<dbReference type="FunFam" id="1.10.510.10:FF:000131">
    <property type="entry name" value="cyclin-dependent kinase 14 isoform X1"/>
    <property type="match status" value="1"/>
</dbReference>
<keyword evidence="3" id="KW-0723">Serine/threonine-protein kinase</keyword>
<dbReference type="AlphaFoldDB" id="A0A3P9NHL4"/>
<dbReference type="Proteomes" id="UP000242638">
    <property type="component" value="Unassembled WGS sequence"/>
</dbReference>
<dbReference type="GO" id="GO:0004693">
    <property type="term" value="F:cyclin-dependent protein serine/threonine kinase activity"/>
    <property type="evidence" value="ECO:0007669"/>
    <property type="project" value="UniProtKB-EC"/>
</dbReference>
<dbReference type="EC" id="2.7.11.22" evidence="2"/>
<reference evidence="13" key="3">
    <citation type="submission" date="2025-09" db="UniProtKB">
        <authorList>
            <consortium name="Ensembl"/>
        </authorList>
    </citation>
    <scope>IDENTIFICATION</scope>
    <source>
        <strain evidence="13">Guanapo</strain>
    </source>
</reference>
<keyword evidence="14" id="KW-1185">Reference proteome</keyword>
<dbReference type="GO" id="GO:0030332">
    <property type="term" value="F:cyclin binding"/>
    <property type="evidence" value="ECO:0007669"/>
    <property type="project" value="TreeGrafter"/>
</dbReference>
<dbReference type="PROSITE" id="PS00108">
    <property type="entry name" value="PROTEIN_KINASE_ST"/>
    <property type="match status" value="1"/>
</dbReference>
<dbReference type="InterPro" id="IPR017441">
    <property type="entry name" value="Protein_kinase_ATP_BS"/>
</dbReference>
<keyword evidence="6" id="KW-0418">Kinase</keyword>
<dbReference type="Pfam" id="PF00069">
    <property type="entry name" value="Pkinase"/>
    <property type="match status" value="1"/>
</dbReference>
<dbReference type="GO" id="GO:0005524">
    <property type="term" value="F:ATP binding"/>
    <property type="evidence" value="ECO:0007669"/>
    <property type="project" value="UniProtKB-UniRule"/>
</dbReference>
<dbReference type="FunFam" id="3.30.200.20:FF:000124">
    <property type="entry name" value="Cyclin-dependent kinase 4"/>
    <property type="match status" value="1"/>
</dbReference>
<keyword evidence="7 10" id="KW-0067">ATP-binding</keyword>
<dbReference type="PANTHER" id="PTHR24056:SF159">
    <property type="entry name" value="CYCLIN-DEPENDENT KINASE 15"/>
    <property type="match status" value="1"/>
</dbReference>
<dbReference type="GO" id="GO:0005634">
    <property type="term" value="C:nucleus"/>
    <property type="evidence" value="ECO:0007669"/>
    <property type="project" value="TreeGrafter"/>
</dbReference>
<evidence type="ECO:0000256" key="10">
    <source>
        <dbReference type="PROSITE-ProRule" id="PRU10141"/>
    </source>
</evidence>
<evidence type="ECO:0000256" key="9">
    <source>
        <dbReference type="ARBA" id="ARBA00048367"/>
    </source>
</evidence>
<evidence type="ECO:0000256" key="8">
    <source>
        <dbReference type="ARBA" id="ARBA00047811"/>
    </source>
</evidence>
<dbReference type="STRING" id="8081.ENSPREP00000009039"/>
<keyword evidence="4" id="KW-0808">Transferase</keyword>
<proteinExistence type="inferred from homology"/>
<name>A0A3P9NHL4_POERE</name>
<evidence type="ECO:0000259" key="12">
    <source>
        <dbReference type="PROSITE" id="PS50011"/>
    </source>
</evidence>
<evidence type="ECO:0000256" key="7">
    <source>
        <dbReference type="ARBA" id="ARBA00022840"/>
    </source>
</evidence>
<evidence type="ECO:0000256" key="2">
    <source>
        <dbReference type="ARBA" id="ARBA00012425"/>
    </source>
</evidence>
<evidence type="ECO:0000256" key="3">
    <source>
        <dbReference type="ARBA" id="ARBA00022527"/>
    </source>
</evidence>
<sequence>MLGPEQPAGGSRSLRLSLNGVCCSQRPGWRGEGGSWDQKGGHGTRRGGRVGSLLLLILVSHEEEDQQMSRSGGKMEEFSRCGWMRSCCCKESEEEDGGPEEEEEEEDSPRSSRTWISIPPSVVDHEAPDPSGSQPDWFHTLQVRRLRIPRGRSNSDPLRAATAQEVFTWKAGLEFGAAQSYLSLEKLGEGAFASVYKGISRINGQLVALKVIRMKTDEGIPFTAIREASLLKHLKHANIVLLHDIIHTRETLTFVFEYVQTDLAQYMTQHPGGLHSHNVRIFMFQLLRALSYIHGHRILHRDLKPHNLLISYLGELKLADFGLARSKSIPAQNFSSEVVTLWYRPPDVLMGSIHYSTALDMWGAGCIFIEMLQGSPAFAGGSDELEQLQNIWTVLGVPSEDSWPGVSLLPNYRPERFIDCRPKLFTDVWKRLEQLSCKTGDLAQKMLRLVPTERISAQEALQHPYFSTLPAPIMHLRDAVSIFKVPGVCLETEFRDIWNPGQKLKSARLPAASCW</sequence>
<dbReference type="Gene3D" id="1.10.510.10">
    <property type="entry name" value="Transferase(Phosphotransferase) domain 1"/>
    <property type="match status" value="1"/>
</dbReference>
<evidence type="ECO:0000256" key="5">
    <source>
        <dbReference type="ARBA" id="ARBA00022741"/>
    </source>
</evidence>
<dbReference type="Bgee" id="ENSPREG00000006177">
    <property type="expression patterns" value="Expressed in caudal fin and 1 other cell type or tissue"/>
</dbReference>
<evidence type="ECO:0000313" key="13">
    <source>
        <dbReference type="Ensembl" id="ENSPREP00000009039.1"/>
    </source>
</evidence>
<dbReference type="InterPro" id="IPR000719">
    <property type="entry name" value="Prot_kinase_dom"/>
</dbReference>
<organism evidence="13 14">
    <name type="scientific">Poecilia reticulata</name>
    <name type="common">Guppy</name>
    <name type="synonym">Acanthophacelus reticulatus</name>
    <dbReference type="NCBI Taxonomy" id="8081"/>
    <lineage>
        <taxon>Eukaryota</taxon>
        <taxon>Metazoa</taxon>
        <taxon>Chordata</taxon>
        <taxon>Craniata</taxon>
        <taxon>Vertebrata</taxon>
        <taxon>Euteleostomi</taxon>
        <taxon>Actinopterygii</taxon>
        <taxon>Neopterygii</taxon>
        <taxon>Teleostei</taxon>
        <taxon>Neoteleostei</taxon>
        <taxon>Acanthomorphata</taxon>
        <taxon>Ovalentaria</taxon>
        <taxon>Atherinomorphae</taxon>
        <taxon>Cyprinodontiformes</taxon>
        <taxon>Poeciliidae</taxon>
        <taxon>Poeciliinae</taxon>
        <taxon>Poecilia</taxon>
    </lineage>
</organism>
<dbReference type="PANTHER" id="PTHR24056">
    <property type="entry name" value="CELL DIVISION PROTEIN KINASE"/>
    <property type="match status" value="1"/>
</dbReference>
<dbReference type="InterPro" id="IPR011009">
    <property type="entry name" value="Kinase-like_dom_sf"/>
</dbReference>
<feature type="compositionally biased region" description="Acidic residues" evidence="11">
    <location>
        <begin position="92"/>
        <end position="107"/>
    </location>
</feature>
<feature type="region of interest" description="Disordered" evidence="11">
    <location>
        <begin position="91"/>
        <end position="137"/>
    </location>
</feature>
<evidence type="ECO:0000256" key="6">
    <source>
        <dbReference type="ARBA" id="ARBA00022777"/>
    </source>
</evidence>
<feature type="binding site" evidence="10">
    <location>
        <position position="210"/>
    </location>
    <ligand>
        <name>ATP</name>
        <dbReference type="ChEBI" id="CHEBI:30616"/>
    </ligand>
</feature>